<gene>
    <name evidence="1" type="ORF">RPERSI_LOCUS32899</name>
</gene>
<feature type="non-terminal residue" evidence="1">
    <location>
        <position position="81"/>
    </location>
</feature>
<keyword evidence="2" id="KW-1185">Reference proteome</keyword>
<dbReference type="EMBL" id="CAJVQC010139633">
    <property type="protein sequence ID" value="CAG8843737.1"/>
    <property type="molecule type" value="Genomic_DNA"/>
</dbReference>
<accession>A0ACA9SM09</accession>
<dbReference type="Proteomes" id="UP000789920">
    <property type="component" value="Unassembled WGS sequence"/>
</dbReference>
<evidence type="ECO:0000313" key="2">
    <source>
        <dbReference type="Proteomes" id="UP000789920"/>
    </source>
</evidence>
<protein>
    <submittedName>
        <fullName evidence="1">19962_t:CDS:1</fullName>
    </submittedName>
</protein>
<evidence type="ECO:0000313" key="1">
    <source>
        <dbReference type="EMBL" id="CAG8843737.1"/>
    </source>
</evidence>
<sequence length="81" mass="9216">MLRSLTTKVTAQIRYNTSLSVKKSVGSKVFKIQRSFVSTYNAHVAGLTNEQNELREMVYNFCQKELAPRAAVIDKENSFPM</sequence>
<name>A0ACA9SM09_9GLOM</name>
<reference evidence="1" key="1">
    <citation type="submission" date="2021-06" db="EMBL/GenBank/DDBJ databases">
        <authorList>
            <person name="Kallberg Y."/>
            <person name="Tangrot J."/>
            <person name="Rosling A."/>
        </authorList>
    </citation>
    <scope>NUCLEOTIDE SEQUENCE</scope>
    <source>
        <strain evidence="1">MA461A</strain>
    </source>
</reference>
<proteinExistence type="predicted"/>
<organism evidence="1 2">
    <name type="scientific">Racocetra persica</name>
    <dbReference type="NCBI Taxonomy" id="160502"/>
    <lineage>
        <taxon>Eukaryota</taxon>
        <taxon>Fungi</taxon>
        <taxon>Fungi incertae sedis</taxon>
        <taxon>Mucoromycota</taxon>
        <taxon>Glomeromycotina</taxon>
        <taxon>Glomeromycetes</taxon>
        <taxon>Diversisporales</taxon>
        <taxon>Gigasporaceae</taxon>
        <taxon>Racocetra</taxon>
    </lineage>
</organism>
<comment type="caution">
    <text evidence="1">The sequence shown here is derived from an EMBL/GenBank/DDBJ whole genome shotgun (WGS) entry which is preliminary data.</text>
</comment>